<dbReference type="Proteomes" id="UP000534186">
    <property type="component" value="Unassembled WGS sequence"/>
</dbReference>
<reference evidence="1 2" key="1">
    <citation type="submission" date="2020-07" db="EMBL/GenBank/DDBJ databases">
        <title>Genomic Encyclopedia of Type Strains, Phase IV (KMG-V): Genome sequencing to study the core and pangenomes of soil and plant-associated prokaryotes.</title>
        <authorList>
            <person name="Whitman W."/>
        </authorList>
    </citation>
    <scope>NUCLEOTIDE SEQUENCE [LARGE SCALE GENOMIC DNA]</scope>
    <source>
        <strain evidence="1 2">M8UP30</strain>
    </source>
</reference>
<protein>
    <submittedName>
        <fullName evidence="1">Uncharacterized protein</fullName>
    </submittedName>
</protein>
<sequence length="53" mass="6091">MTILQETNFSKLKQINDLHEDTPGGWGRMEQLLVHTASQESPVHHKNLTRHEG</sequence>
<organism evidence="1 2">
    <name type="scientific">Tunturiibacter lichenicola</name>
    <dbReference type="NCBI Taxonomy" id="2051959"/>
    <lineage>
        <taxon>Bacteria</taxon>
        <taxon>Pseudomonadati</taxon>
        <taxon>Acidobacteriota</taxon>
        <taxon>Terriglobia</taxon>
        <taxon>Terriglobales</taxon>
        <taxon>Acidobacteriaceae</taxon>
        <taxon>Tunturiibacter</taxon>
    </lineage>
</organism>
<gene>
    <name evidence="1" type="ORF">HDF12_002262</name>
</gene>
<proteinExistence type="predicted"/>
<name>A0A7Y9T350_9BACT</name>
<evidence type="ECO:0000313" key="2">
    <source>
        <dbReference type="Proteomes" id="UP000534186"/>
    </source>
</evidence>
<evidence type="ECO:0000313" key="1">
    <source>
        <dbReference type="EMBL" id="NYF51897.1"/>
    </source>
</evidence>
<accession>A0A7Y9T350</accession>
<dbReference type="AlphaFoldDB" id="A0A7Y9T350"/>
<comment type="caution">
    <text evidence="1">The sequence shown here is derived from an EMBL/GenBank/DDBJ whole genome shotgun (WGS) entry which is preliminary data.</text>
</comment>
<dbReference type="EMBL" id="JACCCV010000001">
    <property type="protein sequence ID" value="NYF51897.1"/>
    <property type="molecule type" value="Genomic_DNA"/>
</dbReference>